<gene>
    <name evidence="1" type="ORF">GEOBRER4_26930</name>
</gene>
<proteinExistence type="predicted"/>
<dbReference type="EMBL" id="AP023213">
    <property type="protein sequence ID" value="BCG47943.1"/>
    <property type="molecule type" value="Genomic_DNA"/>
</dbReference>
<dbReference type="KEGG" id="gbn:GEOBRER4_26930"/>
<sequence>MKARVYLSRRNLLTLLSKLDRKLAGHKTECTLIKKDYSHPMYPQTMKSIEVVAVEDEEYYSIRPPGVVHGADTPNRRLALAILKLHGREYLNQQELAVVEGFLSKYGLK</sequence>
<organism evidence="1 2">
    <name type="scientific">Citrifermentans bremense</name>
    <dbReference type="NCBI Taxonomy" id="60035"/>
    <lineage>
        <taxon>Bacteria</taxon>
        <taxon>Pseudomonadati</taxon>
        <taxon>Thermodesulfobacteriota</taxon>
        <taxon>Desulfuromonadia</taxon>
        <taxon>Geobacterales</taxon>
        <taxon>Geobacteraceae</taxon>
        <taxon>Citrifermentans</taxon>
    </lineage>
</organism>
<protein>
    <submittedName>
        <fullName evidence="1">Uncharacterized protein</fullName>
    </submittedName>
</protein>
<accession>A0A6S6M2H8</accession>
<dbReference type="Proteomes" id="UP000515472">
    <property type="component" value="Chromosome"/>
</dbReference>
<evidence type="ECO:0000313" key="2">
    <source>
        <dbReference type="Proteomes" id="UP000515472"/>
    </source>
</evidence>
<dbReference type="AlphaFoldDB" id="A0A6S6M2H8"/>
<keyword evidence="2" id="KW-1185">Reference proteome</keyword>
<evidence type="ECO:0000313" key="1">
    <source>
        <dbReference type="EMBL" id="BCG47943.1"/>
    </source>
</evidence>
<reference evidence="1 2" key="1">
    <citation type="submission" date="2020-06" db="EMBL/GenBank/DDBJ databases">
        <title>Interaction of electrochemicaly active bacteria, Geobacter bremensis R4 on different carbon anode.</title>
        <authorList>
            <person name="Meng L."/>
            <person name="Yoshida N."/>
        </authorList>
    </citation>
    <scope>NUCLEOTIDE SEQUENCE [LARGE SCALE GENOMIC DNA]</scope>
    <source>
        <strain evidence="1 2">R4</strain>
    </source>
</reference>
<name>A0A6S6M2H8_9BACT</name>